<dbReference type="InterPro" id="IPR001608">
    <property type="entry name" value="Ala_racemase_N"/>
</dbReference>
<reference evidence="7" key="1">
    <citation type="journal article" date="2019" name="Int. J. Syst. Evol. Microbiol.">
        <title>The Global Catalogue of Microorganisms (GCM) 10K type strain sequencing project: providing services to taxonomists for standard genome sequencing and annotation.</title>
        <authorList>
            <consortium name="The Broad Institute Genomics Platform"/>
            <consortium name="The Broad Institute Genome Sequencing Center for Infectious Disease"/>
            <person name="Wu L."/>
            <person name="Ma J."/>
        </authorList>
    </citation>
    <scope>NUCLEOTIDE SEQUENCE [LARGE SCALE GENOMIC DNA]</scope>
    <source>
        <strain evidence="7">TISTR 932</strain>
    </source>
</reference>
<comment type="cofactor">
    <cofactor evidence="1 4">
        <name>pyridoxal 5'-phosphate</name>
        <dbReference type="ChEBI" id="CHEBI:597326"/>
    </cofactor>
</comment>
<accession>A0ABW5TL86</accession>
<feature type="active site" description="Proton acceptor; specific for D-alanine" evidence="4">
    <location>
        <position position="40"/>
    </location>
</feature>
<comment type="function">
    <text evidence="4">Catalyzes the interconversion of L-alanine and D-alanine. May also act on other amino acids.</text>
</comment>
<dbReference type="GO" id="GO:0008784">
    <property type="term" value="F:alanine racemase activity"/>
    <property type="evidence" value="ECO:0007669"/>
    <property type="project" value="UniProtKB-EC"/>
</dbReference>
<dbReference type="EMBL" id="JBHUMO010000071">
    <property type="protein sequence ID" value="MFD2729912.1"/>
    <property type="molecule type" value="Genomic_DNA"/>
</dbReference>
<dbReference type="SUPFAM" id="SSF51419">
    <property type="entry name" value="PLP-binding barrel"/>
    <property type="match status" value="1"/>
</dbReference>
<dbReference type="SUPFAM" id="SSF50621">
    <property type="entry name" value="Alanine racemase C-terminal domain-like"/>
    <property type="match status" value="1"/>
</dbReference>
<dbReference type="PANTHER" id="PTHR30511">
    <property type="entry name" value="ALANINE RACEMASE"/>
    <property type="match status" value="1"/>
</dbReference>
<comment type="catalytic activity">
    <reaction evidence="4">
        <text>L-alanine = D-alanine</text>
        <dbReference type="Rhea" id="RHEA:20249"/>
        <dbReference type="ChEBI" id="CHEBI:57416"/>
        <dbReference type="ChEBI" id="CHEBI:57972"/>
        <dbReference type="EC" id="5.1.1.1"/>
    </reaction>
</comment>
<dbReference type="SMART" id="SM01005">
    <property type="entry name" value="Ala_racemase_C"/>
    <property type="match status" value="1"/>
</dbReference>
<comment type="caution">
    <text evidence="6">The sequence shown here is derived from an EMBL/GenBank/DDBJ whole genome shotgun (WGS) entry which is preliminary data.</text>
</comment>
<dbReference type="InterPro" id="IPR000821">
    <property type="entry name" value="Ala_racemase"/>
</dbReference>
<keyword evidence="7" id="KW-1185">Reference proteome</keyword>
<feature type="binding site" evidence="4">
    <location>
        <position position="313"/>
    </location>
    <ligand>
        <name>substrate</name>
    </ligand>
</feature>
<name>A0ABW5TL86_9ENTE</name>
<dbReference type="InterPro" id="IPR011079">
    <property type="entry name" value="Ala_racemase_C"/>
</dbReference>
<evidence type="ECO:0000256" key="4">
    <source>
        <dbReference type="HAMAP-Rule" id="MF_01201"/>
    </source>
</evidence>
<dbReference type="HAMAP" id="MF_01201">
    <property type="entry name" value="Ala_racemase"/>
    <property type="match status" value="1"/>
</dbReference>
<evidence type="ECO:0000313" key="6">
    <source>
        <dbReference type="EMBL" id="MFD2729912.1"/>
    </source>
</evidence>
<gene>
    <name evidence="6" type="primary">alr</name>
    <name evidence="6" type="ORF">ACFSR0_11060</name>
</gene>
<dbReference type="PRINTS" id="PR00992">
    <property type="entry name" value="ALARACEMASE"/>
</dbReference>
<feature type="binding site" evidence="4">
    <location>
        <position position="140"/>
    </location>
    <ligand>
        <name>substrate</name>
    </ligand>
</feature>
<evidence type="ECO:0000256" key="3">
    <source>
        <dbReference type="ARBA" id="ARBA00023235"/>
    </source>
</evidence>
<dbReference type="EC" id="5.1.1.1" evidence="4"/>
<dbReference type="PANTHER" id="PTHR30511:SF0">
    <property type="entry name" value="ALANINE RACEMASE, CATABOLIC-RELATED"/>
    <property type="match status" value="1"/>
</dbReference>
<dbReference type="InterPro" id="IPR009006">
    <property type="entry name" value="Ala_racemase/Decarboxylase_C"/>
</dbReference>
<dbReference type="InterPro" id="IPR020622">
    <property type="entry name" value="Ala_racemase_pyridoxalP-BS"/>
</dbReference>
<sequence length="370" mass="41101">MVKSIYRPTKITIDTRAIRKNLRTVSQRISKNQALFAVVKANGYGHGAVQIAKIAEDEGVDGFCVATIDEGIELREAGITLPILVLGLVEVSTLPVVSEYQLSIPVATTEWLDLAIQEYQRNPWKQPVAVHVALDTGMGRIGFLTSAELHHAYQRLQAPAFLFEGIFTHFATADQADTSYWLEQKEKFFAMIETLPEQPRYVHVTNSATLIWHEPLGNMVRYGVAMYGLNPSSDALDPAYPLVPALSLSSKLMQVKKLPVGSGVGYGHTYETTADEWIGTIPIGYADGYVRKLQGFHVLIEGEFCKIVGRVCMDQLMVRLPHEMPVGTRVTLVGVDGQNQITLQDMASYIGTIHYEVACLFSERVPRVYE</sequence>
<dbReference type="Pfam" id="PF01168">
    <property type="entry name" value="Ala_racemase_N"/>
    <property type="match status" value="1"/>
</dbReference>
<evidence type="ECO:0000313" key="7">
    <source>
        <dbReference type="Proteomes" id="UP001597427"/>
    </source>
</evidence>
<dbReference type="RefSeq" id="WP_379982699.1">
    <property type="nucleotide sequence ID" value="NZ_JBHUMO010000071.1"/>
</dbReference>
<feature type="domain" description="Alanine racemase C-terminal" evidence="5">
    <location>
        <begin position="245"/>
        <end position="370"/>
    </location>
</feature>
<comment type="similarity">
    <text evidence="4">Belongs to the alanine racemase family.</text>
</comment>
<evidence type="ECO:0000256" key="1">
    <source>
        <dbReference type="ARBA" id="ARBA00001933"/>
    </source>
</evidence>
<dbReference type="Pfam" id="PF00842">
    <property type="entry name" value="Ala_racemase_C"/>
    <property type="match status" value="1"/>
</dbReference>
<protein>
    <recommendedName>
        <fullName evidence="4">Alanine racemase</fullName>
        <ecNumber evidence="4">5.1.1.1</ecNumber>
    </recommendedName>
</protein>
<evidence type="ECO:0000259" key="5">
    <source>
        <dbReference type="SMART" id="SM01005"/>
    </source>
</evidence>
<organism evidence="6 7">
    <name type="scientific">Enterococcus camelliae</name>
    <dbReference type="NCBI Taxonomy" id="453959"/>
    <lineage>
        <taxon>Bacteria</taxon>
        <taxon>Bacillati</taxon>
        <taxon>Bacillota</taxon>
        <taxon>Bacilli</taxon>
        <taxon>Lactobacillales</taxon>
        <taxon>Enterococcaceae</taxon>
        <taxon>Enterococcus</taxon>
    </lineage>
</organism>
<dbReference type="PROSITE" id="PS00395">
    <property type="entry name" value="ALANINE_RACEMASE"/>
    <property type="match status" value="1"/>
</dbReference>
<evidence type="ECO:0000256" key="2">
    <source>
        <dbReference type="ARBA" id="ARBA00022898"/>
    </source>
</evidence>
<dbReference type="Gene3D" id="3.20.20.10">
    <property type="entry name" value="Alanine racemase"/>
    <property type="match status" value="1"/>
</dbReference>
<keyword evidence="3 4" id="KW-0413">Isomerase</keyword>
<feature type="modified residue" description="N6-(pyridoxal phosphate)lysine" evidence="4">
    <location>
        <position position="40"/>
    </location>
</feature>
<dbReference type="InterPro" id="IPR029066">
    <property type="entry name" value="PLP-binding_barrel"/>
</dbReference>
<dbReference type="Gene3D" id="2.40.37.10">
    <property type="entry name" value="Lyase, Ornithine Decarboxylase, Chain A, domain 1"/>
    <property type="match status" value="1"/>
</dbReference>
<proteinExistence type="inferred from homology"/>
<comment type="pathway">
    <text evidence="4">Amino-acid biosynthesis; D-alanine biosynthesis; D-alanine from L-alanine: step 1/1.</text>
</comment>
<dbReference type="CDD" id="cd00430">
    <property type="entry name" value="PLPDE_III_AR"/>
    <property type="match status" value="1"/>
</dbReference>
<keyword evidence="2 4" id="KW-0663">Pyridoxal phosphate</keyword>
<dbReference type="Proteomes" id="UP001597427">
    <property type="component" value="Unassembled WGS sequence"/>
</dbReference>
<dbReference type="NCBIfam" id="TIGR00492">
    <property type="entry name" value="alr"/>
    <property type="match status" value="1"/>
</dbReference>
<feature type="active site" description="Proton acceptor; specific for L-alanine" evidence="4">
    <location>
        <position position="266"/>
    </location>
</feature>